<reference evidence="1" key="1">
    <citation type="submission" date="2023-06" db="EMBL/GenBank/DDBJ databases">
        <title>Genomic analysis of the entomopathogenic nematode Steinernema hermaphroditum.</title>
        <authorList>
            <person name="Schwarz E.M."/>
            <person name="Heppert J.K."/>
            <person name="Baniya A."/>
            <person name="Schwartz H.T."/>
            <person name="Tan C.-H."/>
            <person name="Antoshechkin I."/>
            <person name="Sternberg P.W."/>
            <person name="Goodrich-Blair H."/>
            <person name="Dillman A.R."/>
        </authorList>
    </citation>
    <scope>NUCLEOTIDE SEQUENCE</scope>
    <source>
        <strain evidence="1">PS9179</strain>
        <tissue evidence="1">Whole animal</tissue>
    </source>
</reference>
<evidence type="ECO:0000313" key="1">
    <source>
        <dbReference type="EMBL" id="KAK0406730.1"/>
    </source>
</evidence>
<organism evidence="1 2">
    <name type="scientific">Steinernema hermaphroditum</name>
    <dbReference type="NCBI Taxonomy" id="289476"/>
    <lineage>
        <taxon>Eukaryota</taxon>
        <taxon>Metazoa</taxon>
        <taxon>Ecdysozoa</taxon>
        <taxon>Nematoda</taxon>
        <taxon>Chromadorea</taxon>
        <taxon>Rhabditida</taxon>
        <taxon>Tylenchina</taxon>
        <taxon>Panagrolaimomorpha</taxon>
        <taxon>Strongyloidoidea</taxon>
        <taxon>Steinernematidae</taxon>
        <taxon>Steinernema</taxon>
    </lineage>
</organism>
<accession>A0AA39LRI5</accession>
<dbReference type="AlphaFoldDB" id="A0AA39LRI5"/>
<proteinExistence type="predicted"/>
<protein>
    <submittedName>
        <fullName evidence="1">Uncharacterized protein</fullName>
    </submittedName>
</protein>
<name>A0AA39LRI5_9BILA</name>
<comment type="caution">
    <text evidence="1">The sequence shown here is derived from an EMBL/GenBank/DDBJ whole genome shotgun (WGS) entry which is preliminary data.</text>
</comment>
<keyword evidence="2" id="KW-1185">Reference proteome</keyword>
<evidence type="ECO:0000313" key="2">
    <source>
        <dbReference type="Proteomes" id="UP001175271"/>
    </source>
</evidence>
<dbReference type="EMBL" id="JAUCMV010000004">
    <property type="protein sequence ID" value="KAK0406730.1"/>
    <property type="molecule type" value="Genomic_DNA"/>
</dbReference>
<dbReference type="Proteomes" id="UP001175271">
    <property type="component" value="Unassembled WGS sequence"/>
</dbReference>
<gene>
    <name evidence="1" type="ORF">QR680_018766</name>
</gene>
<sequence length="130" mass="14662">MLDHLTGRRHSLPNATASPQNTISFARDECATNPKHYRFAVVIGWRRFSAAVGVAGRLGGRWLRDGVSSGKPTCGIRAILMNSESTSFSLWTPSREQTRRFEKIQHHLRIDLKLSRIGTWISFMSPRGIL</sequence>